<dbReference type="VEuPathDB" id="FungiDB:PYU1_G002670"/>
<evidence type="ECO:0000313" key="3">
    <source>
        <dbReference type="Proteomes" id="UP000019132"/>
    </source>
</evidence>
<organism evidence="2 3">
    <name type="scientific">Globisporangium ultimum (strain ATCC 200006 / CBS 805.95 / DAOM BR144)</name>
    <name type="common">Pythium ultimum</name>
    <dbReference type="NCBI Taxonomy" id="431595"/>
    <lineage>
        <taxon>Eukaryota</taxon>
        <taxon>Sar</taxon>
        <taxon>Stramenopiles</taxon>
        <taxon>Oomycota</taxon>
        <taxon>Peronosporomycetes</taxon>
        <taxon>Pythiales</taxon>
        <taxon>Pythiaceae</taxon>
        <taxon>Globisporangium</taxon>
    </lineage>
</organism>
<feature type="compositionally biased region" description="Acidic residues" evidence="1">
    <location>
        <begin position="152"/>
        <end position="184"/>
    </location>
</feature>
<reference evidence="3" key="1">
    <citation type="journal article" date="2010" name="Genome Biol.">
        <title>Genome sequence of the necrotrophic plant pathogen Pythium ultimum reveals original pathogenicity mechanisms and effector repertoire.</title>
        <authorList>
            <person name="Levesque C.A."/>
            <person name="Brouwer H."/>
            <person name="Cano L."/>
            <person name="Hamilton J.P."/>
            <person name="Holt C."/>
            <person name="Huitema E."/>
            <person name="Raffaele S."/>
            <person name="Robideau G.P."/>
            <person name="Thines M."/>
            <person name="Win J."/>
            <person name="Zerillo M.M."/>
            <person name="Beakes G.W."/>
            <person name="Boore J.L."/>
            <person name="Busam D."/>
            <person name="Dumas B."/>
            <person name="Ferriera S."/>
            <person name="Fuerstenberg S.I."/>
            <person name="Gachon C.M."/>
            <person name="Gaulin E."/>
            <person name="Govers F."/>
            <person name="Grenville-Briggs L."/>
            <person name="Horner N."/>
            <person name="Hostetler J."/>
            <person name="Jiang R.H."/>
            <person name="Johnson J."/>
            <person name="Krajaejun T."/>
            <person name="Lin H."/>
            <person name="Meijer H.J."/>
            <person name="Moore B."/>
            <person name="Morris P."/>
            <person name="Phuntmart V."/>
            <person name="Puiu D."/>
            <person name="Shetty J."/>
            <person name="Stajich J.E."/>
            <person name="Tripathy S."/>
            <person name="Wawra S."/>
            <person name="van West P."/>
            <person name="Whitty B.R."/>
            <person name="Coutinho P.M."/>
            <person name="Henrissat B."/>
            <person name="Martin F."/>
            <person name="Thomas P.D."/>
            <person name="Tyler B.M."/>
            <person name="De Vries R.P."/>
            <person name="Kamoun S."/>
            <person name="Yandell M."/>
            <person name="Tisserat N."/>
            <person name="Buell C.R."/>
        </authorList>
    </citation>
    <scope>NUCLEOTIDE SEQUENCE</scope>
    <source>
        <strain evidence="3">DAOM:BR144</strain>
    </source>
</reference>
<accession>K3WCI2</accession>
<protein>
    <submittedName>
        <fullName evidence="2">Uncharacterized protein</fullName>
    </submittedName>
</protein>
<dbReference type="EnsemblProtists" id="PYU1_T002673">
    <property type="protein sequence ID" value="PYU1_T002673"/>
    <property type="gene ID" value="PYU1_G002670"/>
</dbReference>
<reference evidence="3" key="2">
    <citation type="submission" date="2010-04" db="EMBL/GenBank/DDBJ databases">
        <authorList>
            <person name="Buell R."/>
            <person name="Hamilton J."/>
            <person name="Hostetler J."/>
        </authorList>
    </citation>
    <scope>NUCLEOTIDE SEQUENCE [LARGE SCALE GENOMIC DNA]</scope>
    <source>
        <strain evidence="3">DAOM:BR144</strain>
    </source>
</reference>
<feature type="region of interest" description="Disordered" evidence="1">
    <location>
        <begin position="309"/>
        <end position="342"/>
    </location>
</feature>
<evidence type="ECO:0000256" key="1">
    <source>
        <dbReference type="SAM" id="MobiDB-lite"/>
    </source>
</evidence>
<feature type="compositionally biased region" description="Low complexity" evidence="1">
    <location>
        <begin position="320"/>
        <end position="331"/>
    </location>
</feature>
<dbReference type="eggNOG" id="ENOG502SFW7">
    <property type="taxonomic scope" value="Eukaryota"/>
</dbReference>
<dbReference type="HOGENOM" id="CLU_812570_0_0_1"/>
<dbReference type="AlphaFoldDB" id="K3WCI2"/>
<dbReference type="InParanoid" id="K3WCI2"/>
<proteinExistence type="predicted"/>
<feature type="region of interest" description="Disordered" evidence="1">
    <location>
        <begin position="141"/>
        <end position="184"/>
    </location>
</feature>
<reference evidence="2" key="3">
    <citation type="submission" date="2015-02" db="UniProtKB">
        <authorList>
            <consortium name="EnsemblProtists"/>
        </authorList>
    </citation>
    <scope>IDENTIFICATION</scope>
    <source>
        <strain evidence="2">DAOM BR144</strain>
    </source>
</reference>
<sequence>MNVVVLLLSCVIVPLACLVGALGLTRMRKDRRTLRIYERECLSQMPPPLPRQDDRKARSSNDASPWFTAALLGPVKGADQCGAEGDGEGGHPSHLTSFLDALLQLALRVSGLSLLMANQQELKVSVATVCENIKMKESAIKRELMPQRQDTWNEDADDGSFDSDDSYDADSFQDAEDEAYSEQEDAFDAEIQAENEAQKMLFDGLQFYTVLTQVGTATVRSVVQQAVMNTIESVARARAQEKQNASISVIEQRYPDILCLSAPTYLQHTTRADLATALLAVTAAMQQQELCGAMQRRLSIKRPDSLLLAQEDGMEPVRRTPLTSPSSSTTTAQLESSFLKAA</sequence>
<keyword evidence="3" id="KW-1185">Reference proteome</keyword>
<dbReference type="EMBL" id="GL376628">
    <property type="status" value="NOT_ANNOTATED_CDS"/>
    <property type="molecule type" value="Genomic_DNA"/>
</dbReference>
<evidence type="ECO:0000313" key="2">
    <source>
        <dbReference type="EnsemblProtists" id="PYU1_T002673"/>
    </source>
</evidence>
<name>K3WCI2_GLOUD</name>
<dbReference type="Proteomes" id="UP000019132">
    <property type="component" value="Unassembled WGS sequence"/>
</dbReference>